<dbReference type="PANTHER" id="PTHR10698">
    <property type="entry name" value="V-TYPE PROTON ATPASE SUBUNIT H"/>
    <property type="match status" value="1"/>
</dbReference>
<evidence type="ECO:0000259" key="6">
    <source>
        <dbReference type="Pfam" id="PF11698"/>
    </source>
</evidence>
<comment type="caution">
    <text evidence="7">The sequence shown here is derived from an EMBL/GenBank/DDBJ whole genome shotgun (WGS) entry which is preliminary data.</text>
</comment>
<keyword evidence="3 5" id="KW-0375">Hydrogen ion transport</keyword>
<evidence type="ECO:0000256" key="2">
    <source>
        <dbReference type="ARBA" id="ARBA00022448"/>
    </source>
</evidence>
<dbReference type="GeneID" id="80882837"/>
<evidence type="ECO:0000256" key="1">
    <source>
        <dbReference type="ARBA" id="ARBA00008613"/>
    </source>
</evidence>
<dbReference type="Proteomes" id="UP001217417">
    <property type="component" value="Unassembled WGS sequence"/>
</dbReference>
<dbReference type="EMBL" id="JARPMG010000005">
    <property type="protein sequence ID" value="KAJ8100782.1"/>
    <property type="molecule type" value="Genomic_DNA"/>
</dbReference>
<reference evidence="7" key="1">
    <citation type="submission" date="2023-03" db="EMBL/GenBank/DDBJ databases">
        <title>Near-Complete genome sequence of Lipomyces tetrasporous NRRL Y-64009, an oleaginous yeast capable of growing on lignocellulosic hydrolysates.</title>
        <authorList>
            <consortium name="Lawrence Berkeley National Laboratory"/>
            <person name="Jagtap S.S."/>
            <person name="Liu J.-J."/>
            <person name="Walukiewicz H.E."/>
            <person name="Pangilinan J."/>
            <person name="Lipzen A."/>
            <person name="Ahrendt S."/>
            <person name="Koriabine M."/>
            <person name="Cobaugh K."/>
            <person name="Salamov A."/>
            <person name="Yoshinaga Y."/>
            <person name="Ng V."/>
            <person name="Daum C."/>
            <person name="Grigoriev I.V."/>
            <person name="Slininger P.J."/>
            <person name="Dien B.S."/>
            <person name="Jin Y.-S."/>
            <person name="Rao C.V."/>
        </authorList>
    </citation>
    <scope>NUCLEOTIDE SEQUENCE</scope>
    <source>
        <strain evidence="7">NRRL Y-64009</strain>
    </source>
</reference>
<dbReference type="InterPro" id="IPR004908">
    <property type="entry name" value="ATPase_V1-cplx_hsu"/>
</dbReference>
<dbReference type="PIRSF" id="PIRSF032184">
    <property type="entry name" value="ATPase_V1_H"/>
    <property type="match status" value="1"/>
</dbReference>
<dbReference type="Pfam" id="PF03224">
    <property type="entry name" value="V-ATPase_H_N"/>
    <property type="match status" value="1"/>
</dbReference>
<accession>A0AAD7QSM5</accession>
<sequence length="444" mass="48991">MATETITAEEVPSPASVIFSNGYLDELVDNIRSRTVTWSSHIGADGLTEGEASALASVDKLPKSSQLDVLSKDRSLYANIFCNLFTKITRVDVLQYSLVVASDLILADEAFTSALSSLPAIGEPLASLLGNEDEAVALLAAKLINLLILATDRPPVAVVQKALEAACRFSTSDDYNLKDFAAQSYVAILSVKCTRNFFWAKITTYGPPLLEILKSGKGGLQLQYYTILVFWLLSFESEPAEELNKKCDIIPIVLDIMKIAIKEKIIRVSVSLFYNLVTIAPEENIPALLVVSGLPVVKSMAQRKWTDTELESDLVTLSTTLQEAHDSMSTFDEYVTELTSGRLRWSPAHKSIDFWKRNVEQFKDDNWKLLKELAKVISTSNDNTVLAVASNDIGQVITELPEGLRVLQQMGTKTKIMEMMGHPDPDVKYQALKATQVFVARAFA</sequence>
<keyword evidence="8" id="KW-1185">Reference proteome</keyword>
<keyword evidence="4 5" id="KW-0406">Ion transport</keyword>
<dbReference type="GO" id="GO:0000221">
    <property type="term" value="C:vacuolar proton-transporting V-type ATPase, V1 domain"/>
    <property type="evidence" value="ECO:0007669"/>
    <property type="project" value="UniProtKB-UniRule"/>
</dbReference>
<dbReference type="RefSeq" id="XP_056044232.1">
    <property type="nucleotide sequence ID" value="XM_056187671.1"/>
</dbReference>
<evidence type="ECO:0000256" key="4">
    <source>
        <dbReference type="ARBA" id="ARBA00023065"/>
    </source>
</evidence>
<dbReference type="GO" id="GO:0000329">
    <property type="term" value="C:fungal-type vacuole membrane"/>
    <property type="evidence" value="ECO:0007669"/>
    <property type="project" value="TreeGrafter"/>
</dbReference>
<evidence type="ECO:0000256" key="5">
    <source>
        <dbReference type="PIRNR" id="PIRNR032184"/>
    </source>
</evidence>
<dbReference type="SUPFAM" id="SSF48371">
    <property type="entry name" value="ARM repeat"/>
    <property type="match status" value="1"/>
</dbReference>
<dbReference type="AlphaFoldDB" id="A0AAD7QSM5"/>
<comment type="subunit">
    <text evidence="5">V-ATPase is a heteromultimeric enzyme made up of two complexes: the ATP-hydrolytic V1 complex and the proton translocation V0 complex.</text>
</comment>
<dbReference type="InterPro" id="IPR011987">
    <property type="entry name" value="ATPase_V1-cplx_hsu_C"/>
</dbReference>
<dbReference type="Pfam" id="PF11698">
    <property type="entry name" value="V-ATPase_H_C"/>
    <property type="match status" value="1"/>
</dbReference>
<dbReference type="GO" id="GO:0046961">
    <property type="term" value="F:proton-transporting ATPase activity, rotational mechanism"/>
    <property type="evidence" value="ECO:0007669"/>
    <property type="project" value="UniProtKB-UniRule"/>
</dbReference>
<evidence type="ECO:0000256" key="3">
    <source>
        <dbReference type="ARBA" id="ARBA00022781"/>
    </source>
</evidence>
<dbReference type="InterPro" id="IPR016024">
    <property type="entry name" value="ARM-type_fold"/>
</dbReference>
<dbReference type="Gene3D" id="1.25.40.150">
    <property type="entry name" value="V-type ATPase, subunit H, C-terminal domain"/>
    <property type="match status" value="1"/>
</dbReference>
<comment type="function">
    <text evidence="5">Subunit of the V1 complex of vacuolar(H+)-ATPase (V-ATPase), a multisubunit enzyme composed of a peripheral complex (V1) that hydrolyzes ATP and a membrane integral complex (V0) that translocates protons. V-ATPase is responsible for acidifying and maintaining the pH of intracellular compartments.</text>
</comment>
<name>A0AAD7QSM5_9ASCO</name>
<protein>
    <recommendedName>
        <fullName evidence="5">V-type proton ATPase subunit H</fullName>
    </recommendedName>
</protein>
<keyword evidence="2 5" id="KW-0813">Transport</keyword>
<comment type="similarity">
    <text evidence="1 5">Belongs to the V-ATPase H subunit family.</text>
</comment>
<feature type="domain" description="ATPase V1 complex subunit H C-terminal" evidence="6">
    <location>
        <begin position="328"/>
        <end position="443"/>
    </location>
</feature>
<dbReference type="PANTHER" id="PTHR10698:SF0">
    <property type="entry name" value="V-TYPE PROTON ATPASE SUBUNIT H"/>
    <property type="match status" value="1"/>
</dbReference>
<proteinExistence type="inferred from homology"/>
<evidence type="ECO:0000313" key="7">
    <source>
        <dbReference type="EMBL" id="KAJ8100782.1"/>
    </source>
</evidence>
<evidence type="ECO:0000313" key="8">
    <source>
        <dbReference type="Proteomes" id="UP001217417"/>
    </source>
</evidence>
<organism evidence="7 8">
    <name type="scientific">Lipomyces tetrasporus</name>
    <dbReference type="NCBI Taxonomy" id="54092"/>
    <lineage>
        <taxon>Eukaryota</taxon>
        <taxon>Fungi</taxon>
        <taxon>Dikarya</taxon>
        <taxon>Ascomycota</taxon>
        <taxon>Saccharomycotina</taxon>
        <taxon>Lipomycetes</taxon>
        <taxon>Lipomycetales</taxon>
        <taxon>Lipomycetaceae</taxon>
        <taxon>Lipomyces</taxon>
    </lineage>
</organism>
<dbReference type="Gene3D" id="1.25.10.10">
    <property type="entry name" value="Leucine-rich Repeat Variant"/>
    <property type="match status" value="1"/>
</dbReference>
<gene>
    <name evidence="7" type="ORF">POJ06DRAFT_253670</name>
</gene>
<dbReference type="InterPro" id="IPR038497">
    <property type="entry name" value="ATPase_V1-cplx_hsu_C_sf"/>
</dbReference>
<dbReference type="InterPro" id="IPR011989">
    <property type="entry name" value="ARM-like"/>
</dbReference>